<comment type="catalytic activity">
    <reaction evidence="4">
        <text>L-phenylalanyl-tRNA(Phe) + an N-terminal L-alpha-aminoacyl-[protein] = an N-terminal L-phenylalanyl-L-alpha-aminoacyl-[protein] + tRNA(Phe)</text>
        <dbReference type="Rhea" id="RHEA:43632"/>
        <dbReference type="Rhea" id="RHEA-COMP:9668"/>
        <dbReference type="Rhea" id="RHEA-COMP:9699"/>
        <dbReference type="Rhea" id="RHEA-COMP:10636"/>
        <dbReference type="Rhea" id="RHEA-COMP:10637"/>
        <dbReference type="ChEBI" id="CHEBI:78442"/>
        <dbReference type="ChEBI" id="CHEBI:78531"/>
        <dbReference type="ChEBI" id="CHEBI:78597"/>
        <dbReference type="ChEBI" id="CHEBI:83561"/>
        <dbReference type="EC" id="2.3.2.6"/>
    </reaction>
</comment>
<organism evidence="5 6">
    <name type="scientific">Aeromicrobium choanae</name>
    <dbReference type="NCBI Taxonomy" id="1736691"/>
    <lineage>
        <taxon>Bacteria</taxon>
        <taxon>Bacillati</taxon>
        <taxon>Actinomycetota</taxon>
        <taxon>Actinomycetes</taxon>
        <taxon>Propionibacteriales</taxon>
        <taxon>Nocardioidaceae</taxon>
        <taxon>Aeromicrobium</taxon>
    </lineage>
</organism>
<dbReference type="InterPro" id="IPR016181">
    <property type="entry name" value="Acyl_CoA_acyltransferase"/>
</dbReference>
<comment type="similarity">
    <text evidence="4">Belongs to the L/F-transferase family.</text>
</comment>
<dbReference type="GO" id="GO:0008914">
    <property type="term" value="F:leucyl-tRNA--protein transferase activity"/>
    <property type="evidence" value="ECO:0007669"/>
    <property type="project" value="UniProtKB-UniRule"/>
</dbReference>
<dbReference type="EC" id="2.3.2.6" evidence="4"/>
<dbReference type="Gene3D" id="3.30.70.3550">
    <property type="entry name" value="Leucyl/phenylalanyl-tRNA-protein transferase, N-terminal domain"/>
    <property type="match status" value="1"/>
</dbReference>
<comment type="catalytic activity">
    <reaction evidence="4">
        <text>N-terminal L-arginyl-[protein] + L-leucyl-tRNA(Leu) = N-terminal L-leucyl-L-arginyl-[protein] + tRNA(Leu) + H(+)</text>
        <dbReference type="Rhea" id="RHEA:50416"/>
        <dbReference type="Rhea" id="RHEA-COMP:9613"/>
        <dbReference type="Rhea" id="RHEA-COMP:9622"/>
        <dbReference type="Rhea" id="RHEA-COMP:12672"/>
        <dbReference type="Rhea" id="RHEA-COMP:12673"/>
        <dbReference type="ChEBI" id="CHEBI:15378"/>
        <dbReference type="ChEBI" id="CHEBI:64719"/>
        <dbReference type="ChEBI" id="CHEBI:78442"/>
        <dbReference type="ChEBI" id="CHEBI:78494"/>
        <dbReference type="ChEBI" id="CHEBI:133044"/>
        <dbReference type="EC" id="2.3.2.6"/>
    </reaction>
</comment>
<evidence type="ECO:0000313" key="6">
    <source>
        <dbReference type="Proteomes" id="UP000191040"/>
    </source>
</evidence>
<name>A0A1T4Z028_9ACTN</name>
<keyword evidence="6" id="KW-1185">Reference proteome</keyword>
<dbReference type="InterPro" id="IPR042203">
    <property type="entry name" value="Leu/Phe-tRNA_Trfase_C"/>
</dbReference>
<dbReference type="EMBL" id="LT796768">
    <property type="protein sequence ID" value="SKB06911.1"/>
    <property type="molecule type" value="Genomic_DNA"/>
</dbReference>
<evidence type="ECO:0000256" key="4">
    <source>
        <dbReference type="HAMAP-Rule" id="MF_00688"/>
    </source>
</evidence>
<protein>
    <recommendedName>
        <fullName evidence="4">Leucyl/phenylalanyl-tRNA--protein transferase</fullName>
        <ecNumber evidence="4">2.3.2.6</ecNumber>
    </recommendedName>
    <alternativeName>
        <fullName evidence="4">L/F-transferase</fullName>
    </alternativeName>
    <alternativeName>
        <fullName evidence="4">Leucyltransferase</fullName>
    </alternativeName>
    <alternativeName>
        <fullName evidence="4">Phenyalanyltransferase</fullName>
    </alternativeName>
</protein>
<reference evidence="6" key="1">
    <citation type="submission" date="2017-02" db="EMBL/GenBank/DDBJ databases">
        <authorList>
            <person name="Varghese N."/>
            <person name="Submissions S."/>
        </authorList>
    </citation>
    <scope>NUCLEOTIDE SEQUENCE [LARGE SCALE GENOMIC DNA]</scope>
    <source>
        <strain evidence="6">9H-4</strain>
    </source>
</reference>
<dbReference type="PANTHER" id="PTHR30098:SF2">
    <property type="entry name" value="LEUCYL_PHENYLALANYL-TRNA--PROTEIN TRANSFERASE"/>
    <property type="match status" value="1"/>
</dbReference>
<evidence type="ECO:0000256" key="2">
    <source>
        <dbReference type="ARBA" id="ARBA00022679"/>
    </source>
</evidence>
<dbReference type="GO" id="GO:0005737">
    <property type="term" value="C:cytoplasm"/>
    <property type="evidence" value="ECO:0007669"/>
    <property type="project" value="UniProtKB-SubCell"/>
</dbReference>
<evidence type="ECO:0000313" key="5">
    <source>
        <dbReference type="EMBL" id="SKB06911.1"/>
    </source>
</evidence>
<sequence length="218" mass="24295">MRPVPLPPSPWAFEPAEWPEEDCIASGADLEPSTLIAAYRHGAFPMPDRRRLLWWSPMDRGVLGPGDLRVSRSLRRSMRSFSITVDQDFEAVIAACADPRRPGAWINPAIRKAYIRLFELGHAHSVETRDEHGRLVGGLYGLGIGALFAGESMFHHRTDASKAALVGLVERMSVLPEWLIDTQWQTDHLATLGVREVPRADYLAAIEALTELPAPDWP</sequence>
<dbReference type="SUPFAM" id="SSF55729">
    <property type="entry name" value="Acyl-CoA N-acyltransferases (Nat)"/>
    <property type="match status" value="1"/>
</dbReference>
<dbReference type="PANTHER" id="PTHR30098">
    <property type="entry name" value="LEUCYL/PHENYLALANYL-TRNA--PROTEIN TRANSFERASE"/>
    <property type="match status" value="1"/>
</dbReference>
<dbReference type="OrthoDB" id="9790282at2"/>
<dbReference type="HAMAP" id="MF_00688">
    <property type="entry name" value="Leu_Phe_trans"/>
    <property type="match status" value="1"/>
</dbReference>
<keyword evidence="1 4" id="KW-0963">Cytoplasm</keyword>
<evidence type="ECO:0000256" key="3">
    <source>
        <dbReference type="ARBA" id="ARBA00023315"/>
    </source>
</evidence>
<keyword evidence="3 4" id="KW-0012">Acyltransferase</keyword>
<comment type="catalytic activity">
    <reaction evidence="4">
        <text>N-terminal L-lysyl-[protein] + L-leucyl-tRNA(Leu) = N-terminal L-leucyl-L-lysyl-[protein] + tRNA(Leu) + H(+)</text>
        <dbReference type="Rhea" id="RHEA:12340"/>
        <dbReference type="Rhea" id="RHEA-COMP:9613"/>
        <dbReference type="Rhea" id="RHEA-COMP:9622"/>
        <dbReference type="Rhea" id="RHEA-COMP:12670"/>
        <dbReference type="Rhea" id="RHEA-COMP:12671"/>
        <dbReference type="ChEBI" id="CHEBI:15378"/>
        <dbReference type="ChEBI" id="CHEBI:65249"/>
        <dbReference type="ChEBI" id="CHEBI:78442"/>
        <dbReference type="ChEBI" id="CHEBI:78494"/>
        <dbReference type="ChEBI" id="CHEBI:133043"/>
        <dbReference type="EC" id="2.3.2.6"/>
    </reaction>
</comment>
<keyword evidence="2 4" id="KW-0808">Transferase</keyword>
<dbReference type="Proteomes" id="UP000191040">
    <property type="component" value="Chromosome I"/>
</dbReference>
<comment type="subcellular location">
    <subcellularLocation>
        <location evidence="4">Cytoplasm</location>
    </subcellularLocation>
</comment>
<dbReference type="Pfam" id="PF03588">
    <property type="entry name" value="Leu_Phe_trans"/>
    <property type="match status" value="1"/>
</dbReference>
<proteinExistence type="inferred from homology"/>
<dbReference type="InterPro" id="IPR004616">
    <property type="entry name" value="Leu/Phe-tRNA_Trfase"/>
</dbReference>
<dbReference type="InterPro" id="IPR042221">
    <property type="entry name" value="Leu/Phe-tRNA_Trfase_N"/>
</dbReference>
<dbReference type="GO" id="GO:0030163">
    <property type="term" value="P:protein catabolic process"/>
    <property type="evidence" value="ECO:0007669"/>
    <property type="project" value="UniProtKB-UniRule"/>
</dbReference>
<comment type="function">
    <text evidence="4">Functions in the N-end rule pathway of protein degradation where it conjugates Leu, Phe and, less efficiently, Met from aminoacyl-tRNAs to the N-termini of proteins containing an N-terminal arginine or lysine.</text>
</comment>
<dbReference type="AlphaFoldDB" id="A0A1T4Z028"/>
<dbReference type="RefSeq" id="WP_078699557.1">
    <property type="nucleotide sequence ID" value="NZ_LT796768.1"/>
</dbReference>
<dbReference type="STRING" id="1736691.SAMN06295964_1480"/>
<dbReference type="NCBIfam" id="TIGR00667">
    <property type="entry name" value="aat"/>
    <property type="match status" value="1"/>
</dbReference>
<gene>
    <name evidence="4" type="primary">aat</name>
    <name evidence="5" type="ORF">SAMN06295964_1480</name>
</gene>
<dbReference type="Gene3D" id="3.40.630.70">
    <property type="entry name" value="Leucyl/phenylalanyl-tRNA-protein transferase, C-terminal domain"/>
    <property type="match status" value="1"/>
</dbReference>
<accession>A0A1T4Z028</accession>
<evidence type="ECO:0000256" key="1">
    <source>
        <dbReference type="ARBA" id="ARBA00022490"/>
    </source>
</evidence>